<sequence>MPSQKYSTRCGCGMAENQHPQEARKPLQPRKFLTLPGGDDETTNDSDSHEHAKVCFIAHSAIAHKTRASD</sequence>
<feature type="region of interest" description="Disordered" evidence="1">
    <location>
        <begin position="1"/>
        <end position="47"/>
    </location>
</feature>
<dbReference type="OrthoDB" id="5871335at2759"/>
<name>A0A0C2GXB6_9BILA</name>
<accession>A0A0C2GXB6</accession>
<gene>
    <name evidence="2" type="ORF">ANCDUO_07947</name>
</gene>
<dbReference type="AlphaFoldDB" id="A0A0C2GXB6"/>
<keyword evidence="3" id="KW-1185">Reference proteome</keyword>
<protein>
    <submittedName>
        <fullName evidence="2">Uncharacterized protein</fullName>
    </submittedName>
</protein>
<reference evidence="2 3" key="1">
    <citation type="submission" date="2013-12" db="EMBL/GenBank/DDBJ databases">
        <title>Draft genome of the parsitic nematode Ancylostoma duodenale.</title>
        <authorList>
            <person name="Mitreva M."/>
        </authorList>
    </citation>
    <scope>NUCLEOTIDE SEQUENCE [LARGE SCALE GENOMIC DNA]</scope>
    <source>
        <strain evidence="2 3">Zhejiang</strain>
    </source>
</reference>
<evidence type="ECO:0000313" key="3">
    <source>
        <dbReference type="Proteomes" id="UP000054047"/>
    </source>
</evidence>
<proteinExistence type="predicted"/>
<evidence type="ECO:0000313" key="2">
    <source>
        <dbReference type="EMBL" id="KIH61771.1"/>
    </source>
</evidence>
<dbReference type="EMBL" id="KN729829">
    <property type="protein sequence ID" value="KIH61771.1"/>
    <property type="molecule type" value="Genomic_DNA"/>
</dbReference>
<organism evidence="2 3">
    <name type="scientific">Ancylostoma duodenale</name>
    <dbReference type="NCBI Taxonomy" id="51022"/>
    <lineage>
        <taxon>Eukaryota</taxon>
        <taxon>Metazoa</taxon>
        <taxon>Ecdysozoa</taxon>
        <taxon>Nematoda</taxon>
        <taxon>Chromadorea</taxon>
        <taxon>Rhabditida</taxon>
        <taxon>Rhabditina</taxon>
        <taxon>Rhabditomorpha</taxon>
        <taxon>Strongyloidea</taxon>
        <taxon>Ancylostomatidae</taxon>
        <taxon>Ancylostomatinae</taxon>
        <taxon>Ancylostoma</taxon>
    </lineage>
</organism>
<evidence type="ECO:0000256" key="1">
    <source>
        <dbReference type="SAM" id="MobiDB-lite"/>
    </source>
</evidence>
<dbReference type="Proteomes" id="UP000054047">
    <property type="component" value="Unassembled WGS sequence"/>
</dbReference>